<protein>
    <submittedName>
        <fullName evidence="2">TIGR02449 family protein</fullName>
    </submittedName>
</protein>
<dbReference type="AlphaFoldDB" id="A0A2N5X3Q8"/>
<proteinExistence type="predicted"/>
<feature type="coiled-coil region" evidence="1">
    <location>
        <begin position="6"/>
        <end position="47"/>
    </location>
</feature>
<evidence type="ECO:0000313" key="2">
    <source>
        <dbReference type="EMBL" id="PLW69124.1"/>
    </source>
</evidence>
<dbReference type="Proteomes" id="UP000235005">
    <property type="component" value="Unassembled WGS sequence"/>
</dbReference>
<dbReference type="RefSeq" id="WP_101517859.1">
    <property type="nucleotide sequence ID" value="NZ_PKUS01000008.1"/>
</dbReference>
<gene>
    <name evidence="2" type="ORF">C0039_08660</name>
</gene>
<keyword evidence="3" id="KW-1185">Reference proteome</keyword>
<name>A0A2N5X3Q8_9GAMM</name>
<accession>A0A2N5X3Q8</accession>
<sequence>MADKQLQTLEQKIDQLIGLCNELNRENQLLKAENAGWQQERQDLIDKNELARSKVEAMINRLRTME</sequence>
<evidence type="ECO:0000256" key="1">
    <source>
        <dbReference type="SAM" id="Coils"/>
    </source>
</evidence>
<dbReference type="InterPro" id="IPR012662">
    <property type="entry name" value="CHP02449"/>
</dbReference>
<reference evidence="2 3" key="1">
    <citation type="submission" date="2018-01" db="EMBL/GenBank/DDBJ databases">
        <title>The draft genome sequence of Halioglobus lutimaris HF004.</title>
        <authorList>
            <person name="Du Z.-J."/>
            <person name="Shi M.-J."/>
        </authorList>
    </citation>
    <scope>NUCLEOTIDE SEQUENCE [LARGE SCALE GENOMIC DNA]</scope>
    <source>
        <strain evidence="2 3">HF004</strain>
    </source>
</reference>
<dbReference type="EMBL" id="PKUS01000008">
    <property type="protein sequence ID" value="PLW69124.1"/>
    <property type="molecule type" value="Genomic_DNA"/>
</dbReference>
<dbReference type="Gene3D" id="1.20.5.340">
    <property type="match status" value="1"/>
</dbReference>
<dbReference type="NCBIfam" id="TIGR02449">
    <property type="entry name" value="TIGR02449 family protein"/>
    <property type="match status" value="1"/>
</dbReference>
<organism evidence="2 3">
    <name type="scientific">Pseudohalioglobus lutimaris</name>
    <dbReference type="NCBI Taxonomy" id="1737061"/>
    <lineage>
        <taxon>Bacteria</taxon>
        <taxon>Pseudomonadati</taxon>
        <taxon>Pseudomonadota</taxon>
        <taxon>Gammaproteobacteria</taxon>
        <taxon>Cellvibrionales</taxon>
        <taxon>Halieaceae</taxon>
        <taxon>Pseudohalioglobus</taxon>
    </lineage>
</organism>
<dbReference type="OrthoDB" id="6120894at2"/>
<evidence type="ECO:0000313" key="3">
    <source>
        <dbReference type="Proteomes" id="UP000235005"/>
    </source>
</evidence>
<comment type="caution">
    <text evidence="2">The sequence shown here is derived from an EMBL/GenBank/DDBJ whole genome shotgun (WGS) entry which is preliminary data.</text>
</comment>
<keyword evidence="1" id="KW-0175">Coiled coil</keyword>